<proteinExistence type="predicted"/>
<dbReference type="PANTHER" id="PTHR34502">
    <property type="entry name" value="DUF6594 DOMAIN-CONTAINING PROTEIN-RELATED"/>
    <property type="match status" value="1"/>
</dbReference>
<dbReference type="AlphaFoldDB" id="A0AAE0ILV0"/>
<dbReference type="Proteomes" id="UP001286456">
    <property type="component" value="Unassembled WGS sequence"/>
</dbReference>
<name>A0AAE0ILV0_9PEZI</name>
<keyword evidence="2" id="KW-0472">Membrane</keyword>
<keyword evidence="5" id="KW-1185">Reference proteome</keyword>
<protein>
    <recommendedName>
        <fullName evidence="3">DUF6594 domain-containing protein</fullName>
    </recommendedName>
</protein>
<keyword evidence="2" id="KW-0812">Transmembrane</keyword>
<feature type="transmembrane region" description="Helical" evidence="2">
    <location>
        <begin position="276"/>
        <end position="303"/>
    </location>
</feature>
<organism evidence="4 5">
    <name type="scientific">Cercophora scortea</name>
    <dbReference type="NCBI Taxonomy" id="314031"/>
    <lineage>
        <taxon>Eukaryota</taxon>
        <taxon>Fungi</taxon>
        <taxon>Dikarya</taxon>
        <taxon>Ascomycota</taxon>
        <taxon>Pezizomycotina</taxon>
        <taxon>Sordariomycetes</taxon>
        <taxon>Sordariomycetidae</taxon>
        <taxon>Sordariales</taxon>
        <taxon>Lasiosphaeriaceae</taxon>
        <taxon>Cercophora</taxon>
    </lineage>
</organism>
<feature type="region of interest" description="Disordered" evidence="1">
    <location>
        <begin position="117"/>
        <end position="160"/>
    </location>
</feature>
<dbReference type="PANTHER" id="PTHR34502:SF5">
    <property type="entry name" value="DUF6594 DOMAIN-CONTAINING PROTEIN"/>
    <property type="match status" value="1"/>
</dbReference>
<keyword evidence="2" id="KW-1133">Transmembrane helix</keyword>
<gene>
    <name evidence="4" type="ORF">B0T19DRAFT_484337</name>
</gene>
<evidence type="ECO:0000256" key="2">
    <source>
        <dbReference type="SAM" id="Phobius"/>
    </source>
</evidence>
<feature type="transmembrane region" description="Helical" evidence="2">
    <location>
        <begin position="310"/>
        <end position="330"/>
    </location>
</feature>
<feature type="compositionally biased region" description="Basic and acidic residues" evidence="1">
    <location>
        <begin position="117"/>
        <end position="134"/>
    </location>
</feature>
<dbReference type="EMBL" id="JAUEPO010000003">
    <property type="protein sequence ID" value="KAK3327177.1"/>
    <property type="molecule type" value="Genomic_DNA"/>
</dbReference>
<sequence length="363" mass="41437">MAESTPQAEASSSSAPATGPNNSLGPDLEKQLDTTEIEQEGPEYSVDVPTNRHGFHYEDRRLGRYPKGLSRFCQEQSQITNGGIHRRFKALRYRCLYDDEIKIAAIEEEIRQLDMDIARPRERSKGKGKSKETSNKAPSQPLLLLSPPSPSNSTWDGEKERRRCELMEEVKTRLDIYSKRLLQEREFQKLPRITRQEHYNLFTNARDGQKMSQEELQFLLDPDDFITTKMERHTRPFEWLVFDRSRNPWWHHVLLRLINTKPLEGSTYPTHFHSRWLKILITIPVMALALAQLLSPVIVLYLVPMSKAASAGVVVAFGFAFTLAMTMVPGIALDSIFIGLSAYMAVLVTFLANLNLQGGQCQC</sequence>
<reference evidence="4" key="2">
    <citation type="submission" date="2023-06" db="EMBL/GenBank/DDBJ databases">
        <authorList>
            <consortium name="Lawrence Berkeley National Laboratory"/>
            <person name="Haridas S."/>
            <person name="Hensen N."/>
            <person name="Bonometti L."/>
            <person name="Westerberg I."/>
            <person name="Brannstrom I.O."/>
            <person name="Guillou S."/>
            <person name="Cros-Aarteil S."/>
            <person name="Calhoun S."/>
            <person name="Kuo A."/>
            <person name="Mondo S."/>
            <person name="Pangilinan J."/>
            <person name="Riley R."/>
            <person name="Labutti K."/>
            <person name="Andreopoulos B."/>
            <person name="Lipzen A."/>
            <person name="Chen C."/>
            <person name="Yanf M."/>
            <person name="Daum C."/>
            <person name="Ng V."/>
            <person name="Clum A."/>
            <person name="Steindorff A."/>
            <person name="Ohm R."/>
            <person name="Martin F."/>
            <person name="Silar P."/>
            <person name="Natvig D."/>
            <person name="Lalanne C."/>
            <person name="Gautier V."/>
            <person name="Ament-Velasquez S.L."/>
            <person name="Kruys A."/>
            <person name="Hutchinson M.I."/>
            <person name="Powell A.J."/>
            <person name="Barry K."/>
            <person name="Miller A.N."/>
            <person name="Grigoriev I.V."/>
            <person name="Debuchy R."/>
            <person name="Gladieux P."/>
            <person name="Thoren M.H."/>
            <person name="Johannesson H."/>
        </authorList>
    </citation>
    <scope>NUCLEOTIDE SEQUENCE</scope>
    <source>
        <strain evidence="4">SMH4131-1</strain>
    </source>
</reference>
<reference evidence="4" key="1">
    <citation type="journal article" date="2023" name="Mol. Phylogenet. Evol.">
        <title>Genome-scale phylogeny and comparative genomics of the fungal order Sordariales.</title>
        <authorList>
            <person name="Hensen N."/>
            <person name="Bonometti L."/>
            <person name="Westerberg I."/>
            <person name="Brannstrom I.O."/>
            <person name="Guillou S."/>
            <person name="Cros-Aarteil S."/>
            <person name="Calhoun S."/>
            <person name="Haridas S."/>
            <person name="Kuo A."/>
            <person name="Mondo S."/>
            <person name="Pangilinan J."/>
            <person name="Riley R."/>
            <person name="LaButti K."/>
            <person name="Andreopoulos B."/>
            <person name="Lipzen A."/>
            <person name="Chen C."/>
            <person name="Yan M."/>
            <person name="Daum C."/>
            <person name="Ng V."/>
            <person name="Clum A."/>
            <person name="Steindorff A."/>
            <person name="Ohm R.A."/>
            <person name="Martin F."/>
            <person name="Silar P."/>
            <person name="Natvig D.O."/>
            <person name="Lalanne C."/>
            <person name="Gautier V."/>
            <person name="Ament-Velasquez S.L."/>
            <person name="Kruys A."/>
            <person name="Hutchinson M.I."/>
            <person name="Powell A.J."/>
            <person name="Barry K."/>
            <person name="Miller A.N."/>
            <person name="Grigoriev I.V."/>
            <person name="Debuchy R."/>
            <person name="Gladieux P."/>
            <person name="Hiltunen Thoren M."/>
            <person name="Johannesson H."/>
        </authorList>
    </citation>
    <scope>NUCLEOTIDE SEQUENCE</scope>
    <source>
        <strain evidence="4">SMH4131-1</strain>
    </source>
</reference>
<feature type="region of interest" description="Disordered" evidence="1">
    <location>
        <begin position="1"/>
        <end position="52"/>
    </location>
</feature>
<evidence type="ECO:0000313" key="5">
    <source>
        <dbReference type="Proteomes" id="UP001286456"/>
    </source>
</evidence>
<evidence type="ECO:0000256" key="1">
    <source>
        <dbReference type="SAM" id="MobiDB-lite"/>
    </source>
</evidence>
<feature type="compositionally biased region" description="Low complexity" evidence="1">
    <location>
        <begin position="1"/>
        <end position="18"/>
    </location>
</feature>
<feature type="domain" description="DUF6594" evidence="3">
    <location>
        <begin position="78"/>
        <end position="348"/>
    </location>
</feature>
<evidence type="ECO:0000259" key="3">
    <source>
        <dbReference type="Pfam" id="PF20237"/>
    </source>
</evidence>
<dbReference type="InterPro" id="IPR046529">
    <property type="entry name" value="DUF6594"/>
</dbReference>
<accession>A0AAE0ILV0</accession>
<evidence type="ECO:0000313" key="4">
    <source>
        <dbReference type="EMBL" id="KAK3327177.1"/>
    </source>
</evidence>
<feature type="transmembrane region" description="Helical" evidence="2">
    <location>
        <begin position="336"/>
        <end position="356"/>
    </location>
</feature>
<dbReference type="Pfam" id="PF20237">
    <property type="entry name" value="DUF6594"/>
    <property type="match status" value="1"/>
</dbReference>
<comment type="caution">
    <text evidence="4">The sequence shown here is derived from an EMBL/GenBank/DDBJ whole genome shotgun (WGS) entry which is preliminary data.</text>
</comment>